<gene>
    <name evidence="2" type="ORF">EUTSA_v10019252mg</name>
</gene>
<dbReference type="AlphaFoldDB" id="V4K954"/>
<dbReference type="OrthoDB" id="1049412at2759"/>
<dbReference type="Proteomes" id="UP000030689">
    <property type="component" value="Unassembled WGS sequence"/>
</dbReference>
<name>V4K954_EUTSA</name>
<evidence type="ECO:0000256" key="1">
    <source>
        <dbReference type="SAM" id="MobiDB-lite"/>
    </source>
</evidence>
<protein>
    <submittedName>
        <fullName evidence="2">Uncharacterized protein</fullName>
    </submittedName>
</protein>
<dbReference type="EMBL" id="KI517953">
    <property type="protein sequence ID" value="ESQ27544.1"/>
    <property type="molecule type" value="Genomic_DNA"/>
</dbReference>
<organism evidence="2 3">
    <name type="scientific">Eutrema salsugineum</name>
    <name type="common">Saltwater cress</name>
    <name type="synonym">Sisymbrium salsugineum</name>
    <dbReference type="NCBI Taxonomy" id="72664"/>
    <lineage>
        <taxon>Eukaryota</taxon>
        <taxon>Viridiplantae</taxon>
        <taxon>Streptophyta</taxon>
        <taxon>Embryophyta</taxon>
        <taxon>Tracheophyta</taxon>
        <taxon>Spermatophyta</taxon>
        <taxon>Magnoliopsida</taxon>
        <taxon>eudicotyledons</taxon>
        <taxon>Gunneridae</taxon>
        <taxon>Pentapetalae</taxon>
        <taxon>rosids</taxon>
        <taxon>malvids</taxon>
        <taxon>Brassicales</taxon>
        <taxon>Brassicaceae</taxon>
        <taxon>Eutremeae</taxon>
        <taxon>Eutrema</taxon>
    </lineage>
</organism>
<dbReference type="OMA" id="LIAPYHQ"/>
<keyword evidence="3" id="KW-1185">Reference proteome</keyword>
<feature type="region of interest" description="Disordered" evidence="1">
    <location>
        <begin position="129"/>
        <end position="161"/>
    </location>
</feature>
<reference evidence="2 3" key="1">
    <citation type="journal article" date="2013" name="Front. Plant Sci.">
        <title>The Reference Genome of the Halophytic Plant Eutrema salsugineum.</title>
        <authorList>
            <person name="Yang R."/>
            <person name="Jarvis D.E."/>
            <person name="Chen H."/>
            <person name="Beilstein M.A."/>
            <person name="Grimwood J."/>
            <person name="Jenkins J."/>
            <person name="Shu S."/>
            <person name="Prochnik S."/>
            <person name="Xin M."/>
            <person name="Ma C."/>
            <person name="Schmutz J."/>
            <person name="Wing R.A."/>
            <person name="Mitchell-Olds T."/>
            <person name="Schumaker K.S."/>
            <person name="Wang X."/>
        </authorList>
    </citation>
    <scope>NUCLEOTIDE SEQUENCE [LARGE SCALE GENOMIC DNA]</scope>
</reference>
<feature type="compositionally biased region" description="Basic residues" evidence="1">
    <location>
        <begin position="152"/>
        <end position="161"/>
    </location>
</feature>
<sequence>MQNGKEMLSLNSSGISVITNNRTISRGLFAPYQQQAHDFNNLLQNDMTRELYNQYNILEERAVLCMKAKDKALEEMTRKSGEMEIRLRNALAEVEFLRKVSDQKSALCRDLAERLLKVRRREFSTTERNFAEEAQSSTGDNGDCVADTAGTRRCKRRRSMK</sequence>
<proteinExistence type="predicted"/>
<dbReference type="KEGG" id="eus:EUTSA_v10019252mg"/>
<evidence type="ECO:0000313" key="2">
    <source>
        <dbReference type="EMBL" id="ESQ27544.1"/>
    </source>
</evidence>
<dbReference type="Gramene" id="ESQ27544">
    <property type="protein sequence ID" value="ESQ27544"/>
    <property type="gene ID" value="EUTSA_v10019252mg"/>
</dbReference>
<evidence type="ECO:0000313" key="3">
    <source>
        <dbReference type="Proteomes" id="UP000030689"/>
    </source>
</evidence>
<accession>V4K954</accession>